<evidence type="ECO:0000313" key="9">
    <source>
        <dbReference type="EMBL" id="ROH93187.1"/>
    </source>
</evidence>
<keyword evidence="4 7" id="KW-0812">Transmembrane</keyword>
<evidence type="ECO:0000256" key="1">
    <source>
        <dbReference type="ARBA" id="ARBA00004162"/>
    </source>
</evidence>
<dbReference type="InParanoid" id="A0A3N0VK96"/>
<proteinExistence type="inferred from homology"/>
<dbReference type="EMBL" id="RJVO01000001">
    <property type="protein sequence ID" value="ROH93187.1"/>
    <property type="molecule type" value="Genomic_DNA"/>
</dbReference>
<keyword evidence="5 8" id="KW-1133">Transmembrane helix</keyword>
<evidence type="ECO:0000256" key="8">
    <source>
        <dbReference type="SAM" id="Phobius"/>
    </source>
</evidence>
<evidence type="ECO:0000256" key="3">
    <source>
        <dbReference type="ARBA" id="ARBA00022475"/>
    </source>
</evidence>
<dbReference type="RefSeq" id="WP_123210040.1">
    <property type="nucleotide sequence ID" value="NZ_RJVO01000001.1"/>
</dbReference>
<evidence type="ECO:0000256" key="4">
    <source>
        <dbReference type="ARBA" id="ARBA00022692"/>
    </source>
</evidence>
<dbReference type="GO" id="GO:0022857">
    <property type="term" value="F:transmembrane transporter activity"/>
    <property type="evidence" value="ECO:0007669"/>
    <property type="project" value="InterPro"/>
</dbReference>
<dbReference type="Proteomes" id="UP000282106">
    <property type="component" value="Unassembled WGS sequence"/>
</dbReference>
<keyword evidence="7" id="KW-0813">Transport</keyword>
<name>A0A3N0VK96_9GAMM</name>
<dbReference type="InterPro" id="IPR003400">
    <property type="entry name" value="ExbD"/>
</dbReference>
<keyword evidence="3" id="KW-1003">Cell membrane</keyword>
<evidence type="ECO:0000256" key="7">
    <source>
        <dbReference type="RuleBase" id="RU003879"/>
    </source>
</evidence>
<keyword evidence="7" id="KW-0653">Protein transport</keyword>
<sequence length="129" mass="13881">MRLALARRPRSRLSLIPLIDVMLVLLFFFMLATSYVQVERTRLELAAADGPGTGADQAPAVAVVLEQGLLRYQGQVRPLAEWLPQLRTLPANGELLLSPAPGVSLQVLLSAWETLRAEGVAAKLGTAAP</sequence>
<keyword evidence="6 8" id="KW-0472">Membrane</keyword>
<gene>
    <name evidence="9" type="ORF">ED208_01250</name>
</gene>
<dbReference type="Pfam" id="PF02472">
    <property type="entry name" value="ExbD"/>
    <property type="match status" value="1"/>
</dbReference>
<reference evidence="9 10" key="1">
    <citation type="submission" date="2018-10" db="EMBL/GenBank/DDBJ databases">
        <authorList>
            <person name="Chen W.-M."/>
        </authorList>
    </citation>
    <scope>NUCLEOTIDE SEQUENCE [LARGE SCALE GENOMIC DNA]</scope>
    <source>
        <strain evidence="9 10">THS-13</strain>
    </source>
</reference>
<comment type="caution">
    <text evidence="9">The sequence shown here is derived from an EMBL/GenBank/DDBJ whole genome shotgun (WGS) entry which is preliminary data.</text>
</comment>
<evidence type="ECO:0000313" key="10">
    <source>
        <dbReference type="Proteomes" id="UP000282106"/>
    </source>
</evidence>
<comment type="subcellular location">
    <subcellularLocation>
        <location evidence="1">Cell membrane</location>
        <topology evidence="1">Single-pass membrane protein</topology>
    </subcellularLocation>
    <subcellularLocation>
        <location evidence="7">Cell membrane</location>
        <topology evidence="7">Single-pass type II membrane protein</topology>
    </subcellularLocation>
</comment>
<dbReference type="GO" id="GO:0015031">
    <property type="term" value="P:protein transport"/>
    <property type="evidence" value="ECO:0007669"/>
    <property type="project" value="UniProtKB-KW"/>
</dbReference>
<evidence type="ECO:0000256" key="6">
    <source>
        <dbReference type="ARBA" id="ARBA00023136"/>
    </source>
</evidence>
<feature type="transmembrane region" description="Helical" evidence="8">
    <location>
        <begin position="12"/>
        <end position="32"/>
    </location>
</feature>
<keyword evidence="10" id="KW-1185">Reference proteome</keyword>
<protein>
    <submittedName>
        <fullName evidence="9">Biopolymer transporter ExbD</fullName>
    </submittedName>
</protein>
<accession>A0A3N0VK96</accession>
<organism evidence="9 10">
    <name type="scientific">Stagnimonas aquatica</name>
    <dbReference type="NCBI Taxonomy" id="2689987"/>
    <lineage>
        <taxon>Bacteria</taxon>
        <taxon>Pseudomonadati</taxon>
        <taxon>Pseudomonadota</taxon>
        <taxon>Gammaproteobacteria</taxon>
        <taxon>Nevskiales</taxon>
        <taxon>Nevskiaceae</taxon>
        <taxon>Stagnimonas</taxon>
    </lineage>
</organism>
<comment type="similarity">
    <text evidence="2 7">Belongs to the ExbD/TolR family.</text>
</comment>
<dbReference type="AlphaFoldDB" id="A0A3N0VK96"/>
<evidence type="ECO:0000256" key="2">
    <source>
        <dbReference type="ARBA" id="ARBA00005811"/>
    </source>
</evidence>
<evidence type="ECO:0000256" key="5">
    <source>
        <dbReference type="ARBA" id="ARBA00022989"/>
    </source>
</evidence>
<dbReference type="GO" id="GO:0005886">
    <property type="term" value="C:plasma membrane"/>
    <property type="evidence" value="ECO:0007669"/>
    <property type="project" value="UniProtKB-SubCell"/>
</dbReference>